<feature type="domain" description="XPG-I" evidence="16">
    <location>
        <begin position="729"/>
        <end position="798"/>
    </location>
</feature>
<keyword evidence="14" id="KW-0539">Nucleus</keyword>
<evidence type="ECO:0000256" key="12">
    <source>
        <dbReference type="ARBA" id="ARBA00023125"/>
    </source>
</evidence>
<feature type="region of interest" description="Disordered" evidence="15">
    <location>
        <begin position="1057"/>
        <end position="1130"/>
    </location>
</feature>
<evidence type="ECO:0000313" key="19">
    <source>
        <dbReference type="Proteomes" id="UP000590868"/>
    </source>
</evidence>
<keyword evidence="10" id="KW-0378">Hydrolase</keyword>
<dbReference type="CDD" id="cd09868">
    <property type="entry name" value="PIN_XPG_RAD2"/>
    <property type="match status" value="2"/>
</dbReference>
<dbReference type="Pfam" id="PF00867">
    <property type="entry name" value="XPG_I"/>
    <property type="match status" value="1"/>
</dbReference>
<evidence type="ECO:0000256" key="1">
    <source>
        <dbReference type="ARBA" id="ARBA00001946"/>
    </source>
</evidence>
<dbReference type="CDD" id="cd09904">
    <property type="entry name" value="H3TH_XPG"/>
    <property type="match status" value="1"/>
</dbReference>
<dbReference type="GO" id="GO:0006289">
    <property type="term" value="P:nucleotide-excision repair"/>
    <property type="evidence" value="ECO:0007669"/>
    <property type="project" value="InterPro"/>
</dbReference>
<keyword evidence="11" id="KW-0460">Magnesium</keyword>
<sequence length="1130" mass="128013">MGVQGLWKLLECAGRPINPETLEGKILAVDISIWLNQAIKGARDRSGNSIQNAHLLTLFHRLCKLLFFRIRPVFVFDGEAPLLKRQTLAKRRQRKEIAIRDSRKTAEKLLKTFLKRQVIKTVLTGKSNEALPSITQVGREDDDMCVLPSLLDEEKNSSEEEDEKEWEVRMTQKKLLHEELCENPNSIDIESEDFNKLPPEIKHEILTDMKEFTKRKRTLFEAMPEESNDFSQYQLRGLLKKSNLSRCIENVQKELNQQQSGEIQTAYENEGRFVKEVECRKVVSEDTSHYILIKGIQTKETAGRDLETTAGPSSKVPEFAKLNKSNESPTNTKLGESEKLQIEKDNNVVTAPPSPRTLLAIQAAMVESSSEEELGEEAGRLNVDQSVTVEGKVSPRTLYAIQQVLSEDDRREDAVTVRTDRVLPERSQVMDLLLISSDEEDQIPEVEEAKKLPTSAIFTSSQVIMHEAEFKQKSPALEKDGIASKNNTLSRAENYFSIDNTRKGTKDLEKEENDSEIELNSLGDEDMNLCLQKPSCSPVQTCVDALIHAETTDLSKNEGNLKISENVEEIISQTEEYVSEEQKDIGFFPETEGPGEEREPSEDSDSDGSFIEVGTEISNEAEVPTKYDEEPGDEAALPEVETDRHDTVTQDLLEESDEVQLPNNQNVGREDGAKAAVDEWHNISLEELEEMENNLSVEQNMLQAQKQQQERVAASVTGQMFLESQELLRLFGIPYIEAPMEAEAQCAILDLTDQTSGTITDDSDVWLFGARHVYKNFFNQNKYVEYYQYVDFQNQLGLDRSKLINLAYLLGSDYTDGIPNVGFVTAMEILNEFPGHGLEPLLKFAEWWNEAQKNKKLRPNPRDTKVKKKLRELQLSAGFPNPAVAEAYLKPVVDETKGVFIWGRPDLEKIREYPFTIPLTLCTFCQDHFGWTRTKIDNILLPVMKQLNLQQTQLRIDSFFRLAQHEKQAIKSQRLRRAVTCLKRKEKEEADEIREATAIMELELKEQEKRKGKGTAGCANHQAVVKEVQSAKRRKHSDSRKEEGGFIANLYLSESSGDSSVEESENRDIGKSESRERVSAVETADHKEVTGCSSSSGEDDELGSVVMVTAKPVFEGRKKKSRSKRGIKKK</sequence>
<dbReference type="GO" id="GO:0005634">
    <property type="term" value="C:nucleus"/>
    <property type="evidence" value="ECO:0007669"/>
    <property type="project" value="UniProtKB-SubCell"/>
</dbReference>
<dbReference type="InterPro" id="IPR006084">
    <property type="entry name" value="XPG/Rad2"/>
</dbReference>
<comment type="cofactor">
    <cofactor evidence="1">
        <name>Mg(2+)</name>
        <dbReference type="ChEBI" id="CHEBI:18420"/>
    </cofactor>
</comment>
<keyword evidence="19" id="KW-1185">Reference proteome</keyword>
<dbReference type="SUPFAM" id="SSF47807">
    <property type="entry name" value="5' to 3' exonuclease, C-terminal subdomain"/>
    <property type="match status" value="1"/>
</dbReference>
<keyword evidence="13" id="KW-0234">DNA repair</keyword>
<accession>A0A7L2BAZ3</accession>
<dbReference type="Gene3D" id="3.40.50.1010">
    <property type="entry name" value="5'-nuclease"/>
    <property type="match status" value="2"/>
</dbReference>
<dbReference type="InterPro" id="IPR006085">
    <property type="entry name" value="XPG_DNA_repair_N"/>
</dbReference>
<feature type="compositionally biased region" description="Basic and acidic residues" evidence="15">
    <location>
        <begin position="1064"/>
        <end position="1089"/>
    </location>
</feature>
<evidence type="ECO:0000256" key="13">
    <source>
        <dbReference type="ARBA" id="ARBA00023204"/>
    </source>
</evidence>
<dbReference type="PROSITE" id="PS00841">
    <property type="entry name" value="XPG_1"/>
    <property type="match status" value="1"/>
</dbReference>
<evidence type="ECO:0000256" key="9">
    <source>
        <dbReference type="ARBA" id="ARBA00022763"/>
    </source>
</evidence>
<dbReference type="GO" id="GO:0009411">
    <property type="term" value="P:response to UV"/>
    <property type="evidence" value="ECO:0007669"/>
    <property type="project" value="UniProtKB-ARBA"/>
</dbReference>
<evidence type="ECO:0000256" key="14">
    <source>
        <dbReference type="ARBA" id="ARBA00023242"/>
    </source>
</evidence>
<dbReference type="InterPro" id="IPR036279">
    <property type="entry name" value="5-3_exonuclease_C_sf"/>
</dbReference>
<dbReference type="PRINTS" id="PR00066">
    <property type="entry name" value="XRODRMPGMNTG"/>
</dbReference>
<evidence type="ECO:0000256" key="15">
    <source>
        <dbReference type="SAM" id="MobiDB-lite"/>
    </source>
</evidence>
<evidence type="ECO:0000256" key="8">
    <source>
        <dbReference type="ARBA" id="ARBA00022759"/>
    </source>
</evidence>
<comment type="subcellular location">
    <subcellularLocation>
        <location evidence="3">Chromosome</location>
    </subcellularLocation>
    <subcellularLocation>
        <location evidence="2">Nucleus</location>
    </subcellularLocation>
</comment>
<reference evidence="18 19" key="1">
    <citation type="submission" date="2019-09" db="EMBL/GenBank/DDBJ databases">
        <title>Bird 10,000 Genomes (B10K) Project - Family phase.</title>
        <authorList>
            <person name="Zhang G."/>
        </authorList>
    </citation>
    <scope>NUCLEOTIDE SEQUENCE [LARGE SCALE GENOMIC DNA]</scope>
    <source>
        <strain evidence="18">B10K-DU-001-55</strain>
        <tissue evidence="18">Muscle</tissue>
    </source>
</reference>
<dbReference type="PRINTS" id="PR00853">
    <property type="entry name" value="XPGRADSUPER"/>
</dbReference>
<dbReference type="FunFam" id="3.40.50.1010:FF:000023">
    <property type="entry name" value="DNA repair protein complementing XP-G cells"/>
    <property type="match status" value="1"/>
</dbReference>
<evidence type="ECO:0000259" key="17">
    <source>
        <dbReference type="SMART" id="SM00485"/>
    </source>
</evidence>
<dbReference type="FunFam" id="3.40.50.1010:FF:000022">
    <property type="entry name" value="DNA repair protein complementing XP-G cells homolog"/>
    <property type="match status" value="1"/>
</dbReference>
<dbReference type="EMBL" id="VXBZ01011554">
    <property type="protein sequence ID" value="NXP55044.1"/>
    <property type="molecule type" value="Genomic_DNA"/>
</dbReference>
<keyword evidence="5" id="KW-0158">Chromosome</keyword>
<evidence type="ECO:0000259" key="16">
    <source>
        <dbReference type="SMART" id="SM00484"/>
    </source>
</evidence>
<dbReference type="InterPro" id="IPR001044">
    <property type="entry name" value="XPG/Rad2_eukaryotes"/>
</dbReference>
<feature type="non-terminal residue" evidence="18">
    <location>
        <position position="1"/>
    </location>
</feature>
<dbReference type="SMART" id="SM00485">
    <property type="entry name" value="XPGN"/>
    <property type="match status" value="1"/>
</dbReference>
<gene>
    <name evidence="18" type="primary">Ercc5</name>
    <name evidence="18" type="ORF">HELFUL_R04972</name>
</gene>
<dbReference type="GO" id="GO:0005694">
    <property type="term" value="C:chromosome"/>
    <property type="evidence" value="ECO:0007669"/>
    <property type="project" value="UniProtKB-SubCell"/>
</dbReference>
<feature type="region of interest" description="Disordered" evidence="15">
    <location>
        <begin position="1010"/>
        <end position="1043"/>
    </location>
</feature>
<evidence type="ECO:0000256" key="4">
    <source>
        <dbReference type="ARBA" id="ARBA00005283"/>
    </source>
</evidence>
<keyword evidence="6" id="KW-0540">Nuclease</keyword>
<protein>
    <submittedName>
        <fullName evidence="18">ERCC5 protein</fullName>
    </submittedName>
</protein>
<dbReference type="SMART" id="SM00484">
    <property type="entry name" value="XPGI"/>
    <property type="match status" value="1"/>
</dbReference>
<dbReference type="PANTHER" id="PTHR16171:SF11">
    <property type="entry name" value="DNA EXCISION REPAIR PROTEIN ERCC-5"/>
    <property type="match status" value="1"/>
</dbReference>
<keyword evidence="12" id="KW-0238">DNA-binding</keyword>
<dbReference type="PANTHER" id="PTHR16171">
    <property type="entry name" value="DNA REPAIR PROTEIN COMPLEMENTING XP-G CELLS-RELATED"/>
    <property type="match status" value="1"/>
</dbReference>
<comment type="caution">
    <text evidence="18">The sequence shown here is derived from an EMBL/GenBank/DDBJ whole genome shotgun (WGS) entry which is preliminary data.</text>
</comment>
<dbReference type="Gene3D" id="1.10.150.20">
    <property type="entry name" value="5' to 3' exonuclease, C-terminal subdomain"/>
    <property type="match status" value="1"/>
</dbReference>
<dbReference type="GO" id="GO:0016788">
    <property type="term" value="F:hydrolase activity, acting on ester bonds"/>
    <property type="evidence" value="ECO:0007669"/>
    <property type="project" value="InterPro"/>
</dbReference>
<evidence type="ECO:0000256" key="11">
    <source>
        <dbReference type="ARBA" id="ARBA00022842"/>
    </source>
</evidence>
<dbReference type="InterPro" id="IPR019974">
    <property type="entry name" value="XPG_CS"/>
</dbReference>
<evidence type="ECO:0000313" key="18">
    <source>
        <dbReference type="EMBL" id="NXP55044.1"/>
    </source>
</evidence>
<dbReference type="SMART" id="SM00279">
    <property type="entry name" value="HhH2"/>
    <property type="match status" value="1"/>
</dbReference>
<keyword evidence="7" id="KW-0479">Metal-binding</keyword>
<dbReference type="GO" id="GO:0004520">
    <property type="term" value="F:DNA endonuclease activity"/>
    <property type="evidence" value="ECO:0007669"/>
    <property type="project" value="TreeGrafter"/>
</dbReference>
<evidence type="ECO:0000256" key="6">
    <source>
        <dbReference type="ARBA" id="ARBA00022722"/>
    </source>
</evidence>
<dbReference type="FunFam" id="1.10.150.20:FF:000037">
    <property type="entry name" value="DNA repair protein complementing XP-G cells homolog"/>
    <property type="match status" value="1"/>
</dbReference>
<proteinExistence type="inferred from homology"/>
<dbReference type="InterPro" id="IPR008918">
    <property type="entry name" value="HhH2"/>
</dbReference>
<name>A0A7L2BAZ3_9GRUI</name>
<evidence type="ECO:0000256" key="7">
    <source>
        <dbReference type="ARBA" id="ARBA00022723"/>
    </source>
</evidence>
<dbReference type="InterPro" id="IPR006086">
    <property type="entry name" value="XPG-I_dom"/>
</dbReference>
<dbReference type="PROSITE" id="PS00842">
    <property type="entry name" value="XPG_2"/>
    <property type="match status" value="1"/>
</dbReference>
<dbReference type="GO" id="GO:0046872">
    <property type="term" value="F:metal ion binding"/>
    <property type="evidence" value="ECO:0007669"/>
    <property type="project" value="UniProtKB-KW"/>
</dbReference>
<keyword evidence="9" id="KW-0227">DNA damage</keyword>
<keyword evidence="8" id="KW-0255">Endonuclease</keyword>
<evidence type="ECO:0000256" key="2">
    <source>
        <dbReference type="ARBA" id="ARBA00004123"/>
    </source>
</evidence>
<feature type="domain" description="XPG N-terminal" evidence="17">
    <location>
        <begin position="1"/>
        <end position="98"/>
    </location>
</feature>
<feature type="compositionally biased region" description="Basic residues" evidence="15">
    <location>
        <begin position="1117"/>
        <end position="1130"/>
    </location>
</feature>
<dbReference type="Pfam" id="PF00752">
    <property type="entry name" value="XPG_N"/>
    <property type="match status" value="1"/>
</dbReference>
<dbReference type="GO" id="GO:0003697">
    <property type="term" value="F:single-stranded DNA binding"/>
    <property type="evidence" value="ECO:0007669"/>
    <property type="project" value="InterPro"/>
</dbReference>
<dbReference type="SUPFAM" id="SSF88723">
    <property type="entry name" value="PIN domain-like"/>
    <property type="match status" value="1"/>
</dbReference>
<dbReference type="AlphaFoldDB" id="A0A7L2BAZ3"/>
<dbReference type="OrthoDB" id="31113at2759"/>
<feature type="non-terminal residue" evidence="18">
    <location>
        <position position="1130"/>
    </location>
</feature>
<dbReference type="InterPro" id="IPR029060">
    <property type="entry name" value="PIN-like_dom_sf"/>
</dbReference>
<evidence type="ECO:0000256" key="3">
    <source>
        <dbReference type="ARBA" id="ARBA00004286"/>
    </source>
</evidence>
<organism evidence="18 19">
    <name type="scientific">Heliornis fulica</name>
    <name type="common">sungrebe</name>
    <dbReference type="NCBI Taxonomy" id="54369"/>
    <lineage>
        <taxon>Eukaryota</taxon>
        <taxon>Metazoa</taxon>
        <taxon>Chordata</taxon>
        <taxon>Craniata</taxon>
        <taxon>Vertebrata</taxon>
        <taxon>Euteleostomi</taxon>
        <taxon>Archelosauria</taxon>
        <taxon>Archosauria</taxon>
        <taxon>Dinosauria</taxon>
        <taxon>Saurischia</taxon>
        <taxon>Theropoda</taxon>
        <taxon>Coelurosauria</taxon>
        <taxon>Aves</taxon>
        <taxon>Neognathae</taxon>
        <taxon>Neoaves</taxon>
        <taxon>Gruiformes</taxon>
        <taxon>Heliornithidae</taxon>
        <taxon>Heliornis</taxon>
    </lineage>
</organism>
<dbReference type="Proteomes" id="UP000590868">
    <property type="component" value="Unassembled WGS sequence"/>
</dbReference>
<evidence type="ECO:0000256" key="5">
    <source>
        <dbReference type="ARBA" id="ARBA00022454"/>
    </source>
</evidence>
<feature type="region of interest" description="Disordered" evidence="15">
    <location>
        <begin position="578"/>
        <end position="643"/>
    </location>
</feature>
<comment type="similarity">
    <text evidence="4">Belongs to the XPG/RAD2 endonuclease family. XPG subfamily.</text>
</comment>
<evidence type="ECO:0000256" key="10">
    <source>
        <dbReference type="ARBA" id="ARBA00022801"/>
    </source>
</evidence>